<dbReference type="InParanoid" id="K0Z9U8"/>
<dbReference type="EMBL" id="ADMD01000006">
    <property type="protein sequence ID" value="EJZ84135.1"/>
    <property type="molecule type" value="Genomic_DNA"/>
</dbReference>
<evidence type="ECO:0000313" key="1">
    <source>
        <dbReference type="EMBL" id="EJZ84135.1"/>
    </source>
</evidence>
<dbReference type="AlphaFoldDB" id="K0Z9U8"/>
<dbReference type="InterPro" id="IPR007358">
    <property type="entry name" value="Nucleoid_associated_NdpA"/>
</dbReference>
<dbReference type="RefSeq" id="WP_009139065.1">
    <property type="nucleotide sequence ID" value="NZ_JH815198.1"/>
</dbReference>
<comment type="caution">
    <text evidence="1">The sequence shown here is derived from an EMBL/GenBank/DDBJ whole genome shotgun (WGS) entry which is preliminary data.</text>
</comment>
<dbReference type="Pfam" id="PF04245">
    <property type="entry name" value="NA37"/>
    <property type="match status" value="1"/>
</dbReference>
<dbReference type="PATRIC" id="fig|742818.3.peg.900"/>
<evidence type="ECO:0000313" key="2">
    <source>
        <dbReference type="Proteomes" id="UP000006069"/>
    </source>
</evidence>
<keyword evidence="2" id="KW-1185">Reference proteome</keyword>
<dbReference type="HOGENOM" id="CLU_069338_0_0_11"/>
<accession>K0Z9U8</accession>
<dbReference type="GO" id="GO:0009295">
    <property type="term" value="C:nucleoid"/>
    <property type="evidence" value="ECO:0007669"/>
    <property type="project" value="InterPro"/>
</dbReference>
<evidence type="ECO:0008006" key="3">
    <source>
        <dbReference type="Google" id="ProtNLM"/>
    </source>
</evidence>
<proteinExistence type="predicted"/>
<gene>
    <name evidence="1" type="ORF">HMPREF9451_00848</name>
</gene>
<name>K0Z9U8_9ACTN</name>
<dbReference type="eggNOG" id="COG3081">
    <property type="taxonomic scope" value="Bacteria"/>
</dbReference>
<dbReference type="Proteomes" id="UP000006069">
    <property type="component" value="Unassembled WGS sequence"/>
</dbReference>
<dbReference type="OrthoDB" id="3171075at2"/>
<sequence length="371" mass="41154">MSTRVNHAILHVFDFNSCVNVFSEEELDLSRRQTKTYVATHARRALGNIDNKHGEFASTSLFAEEMRAYKRGLKSFTELSIQIAEFMAEELSHQDKPVSTDLLVVDFEEDADVASVQAAVAAEVARESDADADDVEKDAIDEAFSAAAKRYFALLLLESKQAYMHEVGHGDGGAPRGEIARHYAILPNPSQKVASYAVIDMETLSVLFCDKPRSIAGEERMLIPEGLLQCSVEASSKEVIETVARIVEEVADEFGANAAVALSKAKAYVSEKADEEEFLAPWEVGAEVFEDEPLQRRFEEAVAEENLPDRVPVEKKVAQRVAKNHKIRTDTGIEITFPSEFAHNSDFIEFVSTPNGLIRIELKNIGSIENR</sequence>
<protein>
    <recommendedName>
        <fullName evidence="3">Nucleoid-associated protein</fullName>
    </recommendedName>
</protein>
<reference evidence="1 2" key="1">
    <citation type="submission" date="2012-08" db="EMBL/GenBank/DDBJ databases">
        <title>The Genome Sequence of Slackia piriformis YIT 12062.</title>
        <authorList>
            <consortium name="The Broad Institute Genome Sequencing Platform"/>
            <person name="Earl A."/>
            <person name="Ward D."/>
            <person name="Feldgarden M."/>
            <person name="Gevers D."/>
            <person name="Morotomi M."/>
            <person name="Walker B."/>
            <person name="Young S.K."/>
            <person name="Zeng Q."/>
            <person name="Gargeya S."/>
            <person name="Fitzgerald M."/>
            <person name="Haas B."/>
            <person name="Abouelleil A."/>
            <person name="Alvarado L."/>
            <person name="Arachchi H.M."/>
            <person name="Berlin A.M."/>
            <person name="Chapman S.B."/>
            <person name="Goldberg J."/>
            <person name="Griggs A."/>
            <person name="Gujja S."/>
            <person name="Hansen M."/>
            <person name="Howarth C."/>
            <person name="Imamovic A."/>
            <person name="Larimer J."/>
            <person name="McCowen C."/>
            <person name="Montmayeur A."/>
            <person name="Murphy C."/>
            <person name="Neiman D."/>
            <person name="Pearson M."/>
            <person name="Priest M."/>
            <person name="Roberts A."/>
            <person name="Saif S."/>
            <person name="Shea T."/>
            <person name="Sisk P."/>
            <person name="Sykes S."/>
            <person name="Wortman J."/>
            <person name="Nusbaum C."/>
            <person name="Birren B."/>
        </authorList>
    </citation>
    <scope>NUCLEOTIDE SEQUENCE [LARGE SCALE GENOMIC DNA]</scope>
    <source>
        <strain evidence="1 2">YIT 12062</strain>
    </source>
</reference>
<organism evidence="1 2">
    <name type="scientific">Slackia piriformis YIT 12062</name>
    <dbReference type="NCBI Taxonomy" id="742818"/>
    <lineage>
        <taxon>Bacteria</taxon>
        <taxon>Bacillati</taxon>
        <taxon>Actinomycetota</taxon>
        <taxon>Coriobacteriia</taxon>
        <taxon>Eggerthellales</taxon>
        <taxon>Eggerthellaceae</taxon>
        <taxon>Slackia</taxon>
    </lineage>
</organism>